<accession>N6TUT5</accession>
<reference evidence="2 4" key="1">
    <citation type="journal article" date="2013" name="Genome Biol.">
        <title>Draft genome of the mountain pine beetle, Dendroctonus ponderosae Hopkins, a major forest pest.</title>
        <authorList>
            <person name="Keeling C.I."/>
            <person name="Yuen M.M."/>
            <person name="Liao N.Y."/>
            <person name="Docking T.R."/>
            <person name="Chan S.K."/>
            <person name="Taylor G.A."/>
            <person name="Palmquist D.L."/>
            <person name="Jackman S.D."/>
            <person name="Nguyen A."/>
            <person name="Li M."/>
            <person name="Henderson H."/>
            <person name="Janes J.K."/>
            <person name="Zhao Y."/>
            <person name="Pandoh P."/>
            <person name="Moore R."/>
            <person name="Sperling F.A."/>
            <person name="Huber D.P."/>
            <person name="Birol I."/>
            <person name="Jones S.J."/>
            <person name="Bohlmann J."/>
        </authorList>
    </citation>
    <scope>NUCLEOTIDE SEQUENCE</scope>
</reference>
<feature type="compositionally biased region" description="Acidic residues" evidence="1">
    <location>
        <begin position="99"/>
        <end position="110"/>
    </location>
</feature>
<feature type="region of interest" description="Disordered" evidence="1">
    <location>
        <begin position="1"/>
        <end position="110"/>
    </location>
</feature>
<dbReference type="OMA" id="EDHRTQQ"/>
<gene>
    <name evidence="3" type="ORF">D910_12257</name>
    <name evidence="2" type="ORF">YQE_01777</name>
</gene>
<proteinExistence type="predicted"/>
<name>N6TUT5_DENPD</name>
<evidence type="ECO:0000313" key="3">
    <source>
        <dbReference type="EMBL" id="ERL94985.1"/>
    </source>
</evidence>
<feature type="compositionally biased region" description="Polar residues" evidence="1">
    <location>
        <begin position="1"/>
        <end position="10"/>
    </location>
</feature>
<sequence length="110" mass="12264">MSNMQVSVPQSGAVCSANREEESESVEETTLTEVRKDLGNSKMHQKTATFEGQENSSVVEDHRTQQTESTKSVMQQETSTISANKQVFSSKVETSESFSMEETEEYEIEG</sequence>
<dbReference type="EMBL" id="KB632403">
    <property type="protein sequence ID" value="ERL94985.1"/>
    <property type="molecule type" value="Genomic_DNA"/>
</dbReference>
<dbReference type="HOGENOM" id="CLU_2173545_0_0_1"/>
<dbReference type="OrthoDB" id="300641at2759"/>
<dbReference type="Proteomes" id="UP000030742">
    <property type="component" value="Unassembled WGS sequence"/>
</dbReference>
<dbReference type="EMBL" id="KB740047">
    <property type="protein sequence ID" value="ENN81838.1"/>
    <property type="molecule type" value="Genomic_DNA"/>
</dbReference>
<protein>
    <submittedName>
        <fullName evidence="2">Uncharacterized protein</fullName>
    </submittedName>
</protein>
<evidence type="ECO:0000313" key="2">
    <source>
        <dbReference type="EMBL" id="ENN81838.1"/>
    </source>
</evidence>
<feature type="compositionally biased region" description="Polar residues" evidence="1">
    <location>
        <begin position="66"/>
        <end position="92"/>
    </location>
</feature>
<feature type="compositionally biased region" description="Polar residues" evidence="1">
    <location>
        <begin position="46"/>
        <end position="58"/>
    </location>
</feature>
<organism evidence="2">
    <name type="scientific">Dendroctonus ponderosae</name>
    <name type="common">Mountain pine beetle</name>
    <dbReference type="NCBI Taxonomy" id="77166"/>
    <lineage>
        <taxon>Eukaryota</taxon>
        <taxon>Metazoa</taxon>
        <taxon>Ecdysozoa</taxon>
        <taxon>Arthropoda</taxon>
        <taxon>Hexapoda</taxon>
        <taxon>Insecta</taxon>
        <taxon>Pterygota</taxon>
        <taxon>Neoptera</taxon>
        <taxon>Endopterygota</taxon>
        <taxon>Coleoptera</taxon>
        <taxon>Polyphaga</taxon>
        <taxon>Cucujiformia</taxon>
        <taxon>Curculionidae</taxon>
        <taxon>Scolytinae</taxon>
        <taxon>Dendroctonus</taxon>
    </lineage>
</organism>
<dbReference type="AlphaFoldDB" id="N6TUT5"/>
<evidence type="ECO:0000256" key="1">
    <source>
        <dbReference type="SAM" id="MobiDB-lite"/>
    </source>
</evidence>
<feature type="non-terminal residue" evidence="2">
    <location>
        <position position="1"/>
    </location>
</feature>
<evidence type="ECO:0000313" key="4">
    <source>
        <dbReference type="Proteomes" id="UP000030742"/>
    </source>
</evidence>